<dbReference type="GO" id="GO:0030246">
    <property type="term" value="F:carbohydrate binding"/>
    <property type="evidence" value="ECO:0007669"/>
    <property type="project" value="UniProtKB-UniRule"/>
</dbReference>
<keyword evidence="4 5" id="KW-0413">Isomerase</keyword>
<dbReference type="InterPro" id="IPR014718">
    <property type="entry name" value="GH-type_carb-bd"/>
</dbReference>
<proteinExistence type="inferred from homology"/>
<dbReference type="InterPro" id="IPR025532">
    <property type="entry name" value="G6P_1-epimerase"/>
</dbReference>
<dbReference type="PIRSF" id="PIRSF016020">
    <property type="entry name" value="PHexose_mutarotase"/>
    <property type="match status" value="1"/>
</dbReference>
<dbReference type="SUPFAM" id="SSF74650">
    <property type="entry name" value="Galactose mutarotase-like"/>
    <property type="match status" value="1"/>
</dbReference>
<feature type="active site" evidence="6">
    <location>
        <position position="294"/>
    </location>
</feature>
<evidence type="ECO:0000256" key="1">
    <source>
        <dbReference type="ARBA" id="ARBA00001096"/>
    </source>
</evidence>
<protein>
    <recommendedName>
        <fullName evidence="3 5">Glucose-6-phosphate 1-epimerase</fullName>
        <ecNumber evidence="3 5">5.1.3.15</ecNumber>
    </recommendedName>
</protein>
<dbReference type="EC" id="5.1.3.15" evidence="3 5"/>
<dbReference type="PANTHER" id="PTHR11122">
    <property type="entry name" value="APOSPORY-ASSOCIATED PROTEIN C-RELATED"/>
    <property type="match status" value="1"/>
</dbReference>
<evidence type="ECO:0000256" key="4">
    <source>
        <dbReference type="ARBA" id="ARBA00023235"/>
    </source>
</evidence>
<dbReference type="InterPro" id="IPR008183">
    <property type="entry name" value="Aldose_1/G6P_1-epimerase"/>
</dbReference>
<organism evidence="8 9">
    <name type="scientific">Gomphillus americanus</name>
    <dbReference type="NCBI Taxonomy" id="1940652"/>
    <lineage>
        <taxon>Eukaryota</taxon>
        <taxon>Fungi</taxon>
        <taxon>Dikarya</taxon>
        <taxon>Ascomycota</taxon>
        <taxon>Pezizomycotina</taxon>
        <taxon>Lecanoromycetes</taxon>
        <taxon>OSLEUM clade</taxon>
        <taxon>Ostropomycetidae</taxon>
        <taxon>Ostropales</taxon>
        <taxon>Graphidaceae</taxon>
        <taxon>Gomphilloideae</taxon>
        <taxon>Gomphillus</taxon>
    </lineage>
</organism>
<feature type="binding site" evidence="7">
    <location>
        <position position="102"/>
    </location>
    <ligand>
        <name>substrate</name>
    </ligand>
</feature>
<comment type="similarity">
    <text evidence="2 5">Belongs to the glucose-6-phosphate 1-epimerase family.</text>
</comment>
<dbReference type="OrthoDB" id="1659429at2759"/>
<evidence type="ECO:0000256" key="7">
    <source>
        <dbReference type="PIRSR" id="PIRSR016020-2"/>
    </source>
</evidence>
<dbReference type="Gene3D" id="2.70.98.10">
    <property type="match status" value="1"/>
</dbReference>
<evidence type="ECO:0000313" key="8">
    <source>
        <dbReference type="EMBL" id="CAF9915357.1"/>
    </source>
</evidence>
<sequence length="320" mass="34912">MVDRTKRPAEIPISPLVAAPVVSITHDNTRVVATLPRGDRVEILLFGANALSWKTGNGKEQLFLSDKAILDGSKPVRGGIPLVFPLFGPAQESHPATAKLPQHGFARNVRWEYLGKTSSESFAIGKEASDASVKIDFGLSPTEIDDKFKSAWPYSFGLTYSITLSPDELSTSLQVANTGTEAFEFQTLFHTYFATSDIASTHVTGLESNGFINKVPSPKQTAAANEPIKFSGELDRVYTGAEKDIIINDNGKPSITIKRNELPDVVVWNPWADKSKGMSDFGPEDGWKKMVCVEAGSVEKFSRLEGGETWEGQQIIKAHL</sequence>
<evidence type="ECO:0000313" key="9">
    <source>
        <dbReference type="Proteomes" id="UP000664169"/>
    </source>
</evidence>
<name>A0A8H3EZB4_9LECA</name>
<dbReference type="PANTHER" id="PTHR11122:SF13">
    <property type="entry name" value="GLUCOSE-6-PHOSPHATE 1-EPIMERASE"/>
    <property type="match status" value="1"/>
</dbReference>
<dbReference type="AlphaFoldDB" id="A0A8H3EZB4"/>
<dbReference type="Pfam" id="PF01263">
    <property type="entry name" value="Aldose_epim"/>
    <property type="match status" value="1"/>
</dbReference>
<accession>A0A8H3EZB4</accession>
<dbReference type="EMBL" id="CAJPDQ010000010">
    <property type="protein sequence ID" value="CAF9915357.1"/>
    <property type="molecule type" value="Genomic_DNA"/>
</dbReference>
<evidence type="ECO:0000256" key="5">
    <source>
        <dbReference type="PIRNR" id="PIRNR016020"/>
    </source>
</evidence>
<keyword evidence="9" id="KW-1185">Reference proteome</keyword>
<dbReference type="Proteomes" id="UP000664169">
    <property type="component" value="Unassembled WGS sequence"/>
</dbReference>
<gene>
    <name evidence="8" type="ORF">GOMPHAMPRED_000717</name>
</gene>
<evidence type="ECO:0000256" key="2">
    <source>
        <dbReference type="ARBA" id="ARBA00005866"/>
    </source>
</evidence>
<dbReference type="GO" id="GO:0005975">
    <property type="term" value="P:carbohydrate metabolic process"/>
    <property type="evidence" value="ECO:0007669"/>
    <property type="project" value="InterPro"/>
</dbReference>
<feature type="binding site" evidence="7">
    <location>
        <position position="77"/>
    </location>
    <ligand>
        <name>substrate</name>
    </ligand>
</feature>
<comment type="catalytic activity">
    <reaction evidence="1">
        <text>alpha-D-glucose 6-phosphate = beta-D-glucose 6-phosphate</text>
        <dbReference type="Rhea" id="RHEA:16249"/>
        <dbReference type="ChEBI" id="CHEBI:58225"/>
        <dbReference type="ChEBI" id="CHEBI:58247"/>
        <dbReference type="EC" id="5.1.3.15"/>
    </reaction>
</comment>
<comment type="function">
    <text evidence="5">Catalyzes the interconversion between the alpha and beta anomers from at least three hexose 6-phosphate sugars (Glc6P, Gal6P, and Man6P).</text>
</comment>
<dbReference type="CDD" id="cd09020">
    <property type="entry name" value="D-hex-6-P-epi_like"/>
    <property type="match status" value="1"/>
</dbReference>
<feature type="active site" evidence="6">
    <location>
        <position position="190"/>
    </location>
</feature>
<comment type="caution">
    <text evidence="8">The sequence shown here is derived from an EMBL/GenBank/DDBJ whole genome shotgun (WGS) entry which is preliminary data.</text>
</comment>
<evidence type="ECO:0000256" key="3">
    <source>
        <dbReference type="ARBA" id="ARBA00012083"/>
    </source>
</evidence>
<reference evidence="8" key="1">
    <citation type="submission" date="2021-03" db="EMBL/GenBank/DDBJ databases">
        <authorList>
            <person name="Tagirdzhanova G."/>
        </authorList>
    </citation>
    <scope>NUCLEOTIDE SEQUENCE</scope>
</reference>
<dbReference type="GO" id="GO:0005737">
    <property type="term" value="C:cytoplasm"/>
    <property type="evidence" value="ECO:0007669"/>
    <property type="project" value="TreeGrafter"/>
</dbReference>
<dbReference type="GO" id="GO:0047938">
    <property type="term" value="F:glucose-6-phosphate 1-epimerase activity"/>
    <property type="evidence" value="ECO:0007669"/>
    <property type="project" value="UniProtKB-UniRule"/>
</dbReference>
<evidence type="ECO:0000256" key="6">
    <source>
        <dbReference type="PIRSR" id="PIRSR016020-1"/>
    </source>
</evidence>
<dbReference type="InterPro" id="IPR011013">
    <property type="entry name" value="Gal_mutarotase_sf_dom"/>
</dbReference>
<feature type="binding site" evidence="7">
    <location>
        <position position="107"/>
    </location>
    <ligand>
        <name>substrate</name>
    </ligand>
</feature>